<reference evidence="2" key="1">
    <citation type="submission" date="2021-03" db="EMBL/GenBank/DDBJ databases">
        <title>Revisited historic fungal species revealed as producer of novel bioactive compounds through whole genome sequencing and comparative genomics.</title>
        <authorList>
            <person name="Vignolle G.A."/>
            <person name="Hochenegger N."/>
            <person name="Mach R.L."/>
            <person name="Mach-Aigner A.R."/>
            <person name="Javad Rahimi M."/>
            <person name="Salim K.A."/>
            <person name="Chan C.M."/>
            <person name="Lim L.B.L."/>
            <person name="Cai F."/>
            <person name="Druzhinina I.S."/>
            <person name="U'Ren J.M."/>
            <person name="Derntl C."/>
        </authorList>
    </citation>
    <scope>NUCLEOTIDE SEQUENCE</scope>
    <source>
        <strain evidence="2">TUCIM 5799</strain>
    </source>
</reference>
<feature type="compositionally biased region" description="Low complexity" evidence="1">
    <location>
        <begin position="157"/>
        <end position="173"/>
    </location>
</feature>
<accession>A0A9P9W7J8</accession>
<feature type="compositionally biased region" description="Basic residues" evidence="1">
    <location>
        <begin position="110"/>
        <end position="122"/>
    </location>
</feature>
<dbReference type="Proteomes" id="UP000829685">
    <property type="component" value="Unassembled WGS sequence"/>
</dbReference>
<evidence type="ECO:0008006" key="4">
    <source>
        <dbReference type="Google" id="ProtNLM"/>
    </source>
</evidence>
<proteinExistence type="predicted"/>
<gene>
    <name evidence="2" type="ORF">JX265_013905</name>
</gene>
<dbReference type="Pfam" id="PF13092">
    <property type="entry name" value="CENP-L"/>
    <property type="match status" value="1"/>
</dbReference>
<evidence type="ECO:0000313" key="2">
    <source>
        <dbReference type="EMBL" id="KAI1847863.1"/>
    </source>
</evidence>
<feature type="region of interest" description="Disordered" evidence="1">
    <location>
        <begin position="85"/>
        <end position="131"/>
    </location>
</feature>
<feature type="region of interest" description="Disordered" evidence="1">
    <location>
        <begin position="156"/>
        <end position="184"/>
    </location>
</feature>
<keyword evidence="3" id="KW-1185">Reference proteome</keyword>
<feature type="region of interest" description="Disordered" evidence="1">
    <location>
        <begin position="272"/>
        <end position="295"/>
    </location>
</feature>
<name>A0A9P9W7J8_9PEZI</name>
<sequence>MALLNTTFTAHRLSPLHVGSEPLTPQRLATLSKRLRDVLVGDVVRGVQVGLDTASSDAAALGQTGALESVEWDWVGVRGMLEAQGEAGEDTADDDEQDAASPAPEPSGRRGGRRGGQRKKRNNATVPDSSPGALKLELKYESNAFSALLLPALSGDAQSSSAEEQQQWTSHPSVPAPANPSNSTAPAGDSFLALPLLLIRAPAPLRAVLTDFLARTFDVRVSPLGLDPGTLVAAFERWLADSGSVGGGARAGKDVVLTLGFAPAAVSAAISGRHGTPAADDAGQGGGEEGATAEKQPLGLKSIDVTIPAEDVGGFVRAGRAAETAQPFTDALADYLRHHLALDTRHAAVRVLRIACDGFVLSEGRVKLSQGGDAAWNLLDGLVQKAKGKGLRG</sequence>
<feature type="compositionally biased region" description="Acidic residues" evidence="1">
    <location>
        <begin position="87"/>
        <end position="98"/>
    </location>
</feature>
<evidence type="ECO:0000256" key="1">
    <source>
        <dbReference type="SAM" id="MobiDB-lite"/>
    </source>
</evidence>
<dbReference type="AlphaFoldDB" id="A0A9P9W7J8"/>
<evidence type="ECO:0000313" key="3">
    <source>
        <dbReference type="Proteomes" id="UP000829685"/>
    </source>
</evidence>
<dbReference type="InterPro" id="IPR025204">
    <property type="entry name" value="CENP-L"/>
</dbReference>
<organism evidence="2 3">
    <name type="scientific">Neoarthrinium moseri</name>
    <dbReference type="NCBI Taxonomy" id="1658444"/>
    <lineage>
        <taxon>Eukaryota</taxon>
        <taxon>Fungi</taxon>
        <taxon>Dikarya</taxon>
        <taxon>Ascomycota</taxon>
        <taxon>Pezizomycotina</taxon>
        <taxon>Sordariomycetes</taxon>
        <taxon>Xylariomycetidae</taxon>
        <taxon>Amphisphaeriales</taxon>
        <taxon>Apiosporaceae</taxon>
        <taxon>Neoarthrinium</taxon>
    </lineage>
</organism>
<dbReference type="EMBL" id="JAFIMR010000095">
    <property type="protein sequence ID" value="KAI1847863.1"/>
    <property type="molecule type" value="Genomic_DNA"/>
</dbReference>
<comment type="caution">
    <text evidence="2">The sequence shown here is derived from an EMBL/GenBank/DDBJ whole genome shotgun (WGS) entry which is preliminary data.</text>
</comment>
<protein>
    <recommendedName>
        <fullName evidence="4">Siroheme synthase</fullName>
    </recommendedName>
</protein>